<dbReference type="InterPro" id="IPR015996">
    <property type="entry name" value="UCP028451"/>
</dbReference>
<evidence type="ECO:0000313" key="1">
    <source>
        <dbReference type="EMBL" id="GCF93586.1"/>
    </source>
</evidence>
<dbReference type="PANTHER" id="PTHR36452:SF1">
    <property type="entry name" value="DUF2461 DOMAIN-CONTAINING PROTEIN"/>
    <property type="match status" value="1"/>
</dbReference>
<dbReference type="PIRSF" id="PIRSF028451">
    <property type="entry name" value="UCP028451"/>
    <property type="match status" value="1"/>
</dbReference>
<reference evidence="2" key="1">
    <citation type="submission" date="2019-02" db="EMBL/GenBank/DDBJ databases">
        <title>Draft genome sequence of Enterococcus sp. Gos25-1.</title>
        <authorList>
            <person name="Tanaka N."/>
            <person name="Shiwa Y."/>
            <person name="Fujita N."/>
        </authorList>
    </citation>
    <scope>NUCLEOTIDE SEQUENCE [LARGE SCALE GENOMIC DNA]</scope>
    <source>
        <strain evidence="2">Gos25-1</strain>
    </source>
</reference>
<organism evidence="1 2">
    <name type="scientific">Enterococcus florum</name>
    <dbReference type="NCBI Taxonomy" id="2480627"/>
    <lineage>
        <taxon>Bacteria</taxon>
        <taxon>Bacillati</taxon>
        <taxon>Bacillota</taxon>
        <taxon>Bacilli</taxon>
        <taxon>Lactobacillales</taxon>
        <taxon>Enterococcaceae</taxon>
        <taxon>Enterococcus</taxon>
    </lineage>
</organism>
<dbReference type="Pfam" id="PF09365">
    <property type="entry name" value="DUF2461"/>
    <property type="match status" value="1"/>
</dbReference>
<gene>
    <name evidence="1" type="ORF">NRIC_14770</name>
</gene>
<protein>
    <submittedName>
        <fullName evidence="1">TIGR02453 family protein</fullName>
    </submittedName>
</protein>
<comment type="caution">
    <text evidence="1">The sequence shown here is derived from an EMBL/GenBank/DDBJ whole genome shotgun (WGS) entry which is preliminary data.</text>
</comment>
<dbReference type="NCBIfam" id="TIGR02453">
    <property type="entry name" value="TIGR02453 family protein"/>
    <property type="match status" value="1"/>
</dbReference>
<dbReference type="OrthoDB" id="9794241at2"/>
<evidence type="ECO:0000313" key="2">
    <source>
        <dbReference type="Proteomes" id="UP000290567"/>
    </source>
</evidence>
<dbReference type="AlphaFoldDB" id="A0A4P5P7V5"/>
<dbReference type="Proteomes" id="UP000290567">
    <property type="component" value="Unassembled WGS sequence"/>
</dbReference>
<proteinExistence type="predicted"/>
<sequence>MNELFTYLRNLQQNNQREWFHAHKPERMAATQQFEKLVNELNIALADMDETIAVHDPKTLTYRFNRDLRFAKDKTPYMPAFRANIAPHGKAFIPVGYYLFIMPGNRSFLGGGLYADSIPEVTEAIRKQISRRPQEFMTILEEPDFKQDFEVLGTKLKRMPRGFEEFKDSTIAEYLKHKSWHLSYELSDSDLLESPNVIEEAIDVFQRIKPFNHFINRAL</sequence>
<keyword evidence="2" id="KW-1185">Reference proteome</keyword>
<dbReference type="PANTHER" id="PTHR36452">
    <property type="entry name" value="CHROMOSOME 12, WHOLE GENOME SHOTGUN SEQUENCE"/>
    <property type="match status" value="1"/>
</dbReference>
<dbReference type="InterPro" id="IPR012808">
    <property type="entry name" value="CHP02453"/>
</dbReference>
<accession>A0A4P5P7V5</accession>
<dbReference type="EMBL" id="BJCC01000012">
    <property type="protein sequence ID" value="GCF93586.1"/>
    <property type="molecule type" value="Genomic_DNA"/>
</dbReference>
<name>A0A4P5P7V5_9ENTE</name>
<dbReference type="RefSeq" id="WP_146622044.1">
    <property type="nucleotide sequence ID" value="NZ_BJCC01000012.1"/>
</dbReference>